<organism evidence="8 9">
    <name type="scientific">Cupriavidus gilardii J11</name>
    <dbReference type="NCBI Taxonomy" id="936133"/>
    <lineage>
        <taxon>Bacteria</taxon>
        <taxon>Pseudomonadati</taxon>
        <taxon>Pseudomonadota</taxon>
        <taxon>Betaproteobacteria</taxon>
        <taxon>Burkholderiales</taxon>
        <taxon>Burkholderiaceae</taxon>
        <taxon>Cupriavidus</taxon>
    </lineage>
</organism>
<evidence type="ECO:0000313" key="9">
    <source>
        <dbReference type="Proteomes" id="UP000318141"/>
    </source>
</evidence>
<evidence type="ECO:0000256" key="2">
    <source>
        <dbReference type="ARBA" id="ARBA00022475"/>
    </source>
</evidence>
<keyword evidence="3 6" id="KW-0812">Transmembrane</keyword>
<evidence type="ECO:0000256" key="4">
    <source>
        <dbReference type="ARBA" id="ARBA00022989"/>
    </source>
</evidence>
<dbReference type="InterPro" id="IPR010432">
    <property type="entry name" value="RDD"/>
</dbReference>
<keyword evidence="5 6" id="KW-0472">Membrane</keyword>
<evidence type="ECO:0000256" key="1">
    <source>
        <dbReference type="ARBA" id="ARBA00004651"/>
    </source>
</evidence>
<feature type="transmembrane region" description="Helical" evidence="6">
    <location>
        <begin position="110"/>
        <end position="127"/>
    </location>
</feature>
<keyword evidence="4 6" id="KW-1133">Transmembrane helix</keyword>
<dbReference type="Proteomes" id="UP000318141">
    <property type="component" value="Unassembled WGS sequence"/>
</dbReference>
<proteinExistence type="predicted"/>
<name>A0A562BNJ5_9BURK</name>
<dbReference type="EMBL" id="VLJN01000012">
    <property type="protein sequence ID" value="TWG86796.1"/>
    <property type="molecule type" value="Genomic_DNA"/>
</dbReference>
<evidence type="ECO:0000259" key="7">
    <source>
        <dbReference type="Pfam" id="PF06271"/>
    </source>
</evidence>
<gene>
    <name evidence="8" type="ORF">L602_000200001970</name>
</gene>
<evidence type="ECO:0000256" key="5">
    <source>
        <dbReference type="ARBA" id="ARBA00023136"/>
    </source>
</evidence>
<keyword evidence="2" id="KW-1003">Cell membrane</keyword>
<feature type="transmembrane region" description="Helical" evidence="6">
    <location>
        <begin position="86"/>
        <end position="104"/>
    </location>
</feature>
<feature type="domain" description="RDD" evidence="7">
    <location>
        <begin position="22"/>
        <end position="139"/>
    </location>
</feature>
<dbReference type="AlphaFoldDB" id="A0A562BNJ5"/>
<comment type="subcellular location">
    <subcellularLocation>
        <location evidence="1">Cell membrane</location>
        <topology evidence="1">Multi-pass membrane protein</topology>
    </subcellularLocation>
</comment>
<dbReference type="Pfam" id="PF06271">
    <property type="entry name" value="RDD"/>
    <property type="match status" value="1"/>
</dbReference>
<evidence type="ECO:0000313" key="8">
    <source>
        <dbReference type="EMBL" id="TWG86796.1"/>
    </source>
</evidence>
<protein>
    <submittedName>
        <fullName evidence="8">Putative RDD family membrane protein YckC</fullName>
    </submittedName>
</protein>
<reference evidence="8 9" key="1">
    <citation type="submission" date="2019-07" db="EMBL/GenBank/DDBJ databases">
        <title>Genome sequencing of lignin-degrading bacterial isolates.</title>
        <authorList>
            <person name="Gladden J."/>
        </authorList>
    </citation>
    <scope>NUCLEOTIDE SEQUENCE [LARGE SCALE GENOMIC DNA]</scope>
    <source>
        <strain evidence="8 9">J11</strain>
    </source>
</reference>
<accession>A0A562BNJ5</accession>
<dbReference type="PANTHER" id="PTHR36115">
    <property type="entry name" value="PROLINE-RICH ANTIGEN HOMOLOG-RELATED"/>
    <property type="match status" value="1"/>
</dbReference>
<feature type="transmembrane region" description="Helical" evidence="6">
    <location>
        <begin position="37"/>
        <end position="53"/>
    </location>
</feature>
<comment type="caution">
    <text evidence="8">The sequence shown here is derived from an EMBL/GenBank/DDBJ whole genome shotgun (WGS) entry which is preliminary data.</text>
</comment>
<keyword evidence="9" id="KW-1185">Reference proteome</keyword>
<dbReference type="PANTHER" id="PTHR36115:SF10">
    <property type="entry name" value="RDD DOMAIN-CONTAINING PROTEIN"/>
    <property type="match status" value="1"/>
</dbReference>
<dbReference type="InterPro" id="IPR051791">
    <property type="entry name" value="Pra-immunoreactive"/>
</dbReference>
<evidence type="ECO:0000256" key="6">
    <source>
        <dbReference type="SAM" id="Phobius"/>
    </source>
</evidence>
<sequence length="162" mass="18072">MLYEGVLLFGILSASTALYLLARPALRAVSLDTRFTMQLWTFVAMGLYFCWFWQRSGQTLPMQTWRIRVETVDGAPPRWPRAACRFVLAWLWLPPSAALGHALGLVKGPFVAVLAGGLAVWIMLAWLDPRRQFLHDRLARTRLVDTRPTPAARPADPGAAGA</sequence>
<dbReference type="GO" id="GO:0005886">
    <property type="term" value="C:plasma membrane"/>
    <property type="evidence" value="ECO:0007669"/>
    <property type="project" value="UniProtKB-SubCell"/>
</dbReference>
<evidence type="ECO:0000256" key="3">
    <source>
        <dbReference type="ARBA" id="ARBA00022692"/>
    </source>
</evidence>